<evidence type="ECO:0000313" key="4">
    <source>
        <dbReference type="EMBL" id="KZP32001.1"/>
    </source>
</evidence>
<keyword evidence="2" id="KW-1133">Transmembrane helix</keyword>
<evidence type="ECO:0000256" key="2">
    <source>
        <dbReference type="SAM" id="Phobius"/>
    </source>
</evidence>
<evidence type="ECO:0000256" key="1">
    <source>
        <dbReference type="SAM" id="MobiDB-lite"/>
    </source>
</evidence>
<dbReference type="Proteomes" id="UP000076532">
    <property type="component" value="Unassembled WGS sequence"/>
</dbReference>
<feature type="transmembrane region" description="Helical" evidence="2">
    <location>
        <begin position="12"/>
        <end position="30"/>
    </location>
</feature>
<feature type="region of interest" description="Disordered" evidence="1">
    <location>
        <begin position="292"/>
        <end position="311"/>
    </location>
</feature>
<keyword evidence="2" id="KW-0812">Transmembrane</keyword>
<sequence length="311" mass="34820">MSVILHEQRVLITVYFDVASACILSYDYLLTFSSEMSLIWNGYGNWTLFQVLFVLSRYMPFADAVIVLYGHFGSNTTDTSCQRLNVALGWMFTVGQVLTETTFLMRTWAMWGATRRVGALLVAFFLASWIPCIILEGIILKLFVATRPKSGPLLGCVKRGNATLVRIQDATILLYWSVLLVLMMLKGGSPRKRLSSTGFYGLLYRDGITYCGILCCVVTANMIATAVAPEYLKLLIFFQHVILSVLTNRILFRLRQYNQRTSSHADIDALSALVPEGAMAFGRQENINLVDLQPRHSDDTEDEPQEGLGAV</sequence>
<feature type="transmembrane region" description="Helical" evidence="2">
    <location>
        <begin position="117"/>
        <end position="144"/>
    </location>
</feature>
<reference evidence="4 5" key="1">
    <citation type="journal article" date="2016" name="Mol. Biol. Evol.">
        <title>Comparative Genomics of Early-Diverging Mushroom-Forming Fungi Provides Insights into the Origins of Lignocellulose Decay Capabilities.</title>
        <authorList>
            <person name="Nagy L.G."/>
            <person name="Riley R."/>
            <person name="Tritt A."/>
            <person name="Adam C."/>
            <person name="Daum C."/>
            <person name="Floudas D."/>
            <person name="Sun H."/>
            <person name="Yadav J.S."/>
            <person name="Pangilinan J."/>
            <person name="Larsson K.H."/>
            <person name="Matsuura K."/>
            <person name="Barry K."/>
            <person name="Labutti K."/>
            <person name="Kuo R."/>
            <person name="Ohm R.A."/>
            <person name="Bhattacharya S.S."/>
            <person name="Shirouzu T."/>
            <person name="Yoshinaga Y."/>
            <person name="Martin F.M."/>
            <person name="Grigoriev I.V."/>
            <person name="Hibbett D.S."/>
        </authorList>
    </citation>
    <scope>NUCLEOTIDE SEQUENCE [LARGE SCALE GENOMIC DNA]</scope>
    <source>
        <strain evidence="4 5">CBS 109695</strain>
    </source>
</reference>
<accession>A0A166UT28</accession>
<evidence type="ECO:0000259" key="3">
    <source>
        <dbReference type="Pfam" id="PF20151"/>
    </source>
</evidence>
<feature type="transmembrane region" description="Helical" evidence="2">
    <location>
        <begin position="234"/>
        <end position="252"/>
    </location>
</feature>
<feature type="domain" description="DUF6533" evidence="3">
    <location>
        <begin position="15"/>
        <end position="61"/>
    </location>
</feature>
<name>A0A166UT28_9AGAM</name>
<evidence type="ECO:0000313" key="5">
    <source>
        <dbReference type="Proteomes" id="UP000076532"/>
    </source>
</evidence>
<proteinExistence type="predicted"/>
<dbReference type="InterPro" id="IPR045340">
    <property type="entry name" value="DUF6533"/>
</dbReference>
<keyword evidence="5" id="KW-1185">Reference proteome</keyword>
<feature type="transmembrane region" description="Helical" evidence="2">
    <location>
        <begin position="51"/>
        <end position="72"/>
    </location>
</feature>
<feature type="transmembrane region" description="Helical" evidence="2">
    <location>
        <begin position="207"/>
        <end position="228"/>
    </location>
</feature>
<organism evidence="4 5">
    <name type="scientific">Athelia psychrophila</name>
    <dbReference type="NCBI Taxonomy" id="1759441"/>
    <lineage>
        <taxon>Eukaryota</taxon>
        <taxon>Fungi</taxon>
        <taxon>Dikarya</taxon>
        <taxon>Basidiomycota</taxon>
        <taxon>Agaricomycotina</taxon>
        <taxon>Agaricomycetes</taxon>
        <taxon>Agaricomycetidae</taxon>
        <taxon>Atheliales</taxon>
        <taxon>Atheliaceae</taxon>
        <taxon>Athelia</taxon>
    </lineage>
</organism>
<feature type="transmembrane region" description="Helical" evidence="2">
    <location>
        <begin position="84"/>
        <end position="105"/>
    </location>
</feature>
<gene>
    <name evidence="4" type="ORF">FIBSPDRAFT_1037117</name>
</gene>
<dbReference type="OrthoDB" id="3350812at2759"/>
<keyword evidence="2" id="KW-0472">Membrane</keyword>
<dbReference type="AlphaFoldDB" id="A0A166UT28"/>
<dbReference type="Pfam" id="PF20151">
    <property type="entry name" value="DUF6533"/>
    <property type="match status" value="1"/>
</dbReference>
<protein>
    <recommendedName>
        <fullName evidence="3">DUF6533 domain-containing protein</fullName>
    </recommendedName>
</protein>
<feature type="transmembrane region" description="Helical" evidence="2">
    <location>
        <begin position="164"/>
        <end position="186"/>
    </location>
</feature>
<dbReference type="EMBL" id="KV417487">
    <property type="protein sequence ID" value="KZP32001.1"/>
    <property type="molecule type" value="Genomic_DNA"/>
</dbReference>